<name>A0A444YHV0_ARAHY</name>
<dbReference type="AlphaFoldDB" id="A0A444YHV0"/>
<organism evidence="1 2">
    <name type="scientific">Arachis hypogaea</name>
    <name type="common">Peanut</name>
    <dbReference type="NCBI Taxonomy" id="3818"/>
    <lineage>
        <taxon>Eukaryota</taxon>
        <taxon>Viridiplantae</taxon>
        <taxon>Streptophyta</taxon>
        <taxon>Embryophyta</taxon>
        <taxon>Tracheophyta</taxon>
        <taxon>Spermatophyta</taxon>
        <taxon>Magnoliopsida</taxon>
        <taxon>eudicotyledons</taxon>
        <taxon>Gunneridae</taxon>
        <taxon>Pentapetalae</taxon>
        <taxon>rosids</taxon>
        <taxon>fabids</taxon>
        <taxon>Fabales</taxon>
        <taxon>Fabaceae</taxon>
        <taxon>Papilionoideae</taxon>
        <taxon>50 kb inversion clade</taxon>
        <taxon>dalbergioids sensu lato</taxon>
        <taxon>Dalbergieae</taxon>
        <taxon>Pterocarpus clade</taxon>
        <taxon>Arachis</taxon>
    </lineage>
</organism>
<sequence length="270" mass="29124">MIFSFLHITPVVFSRARSSLGDELLPLQRTSRRTAPSRPAVVPSTMRNRNMYIFFDKFHPTQAVNTLIAFQTYNAATPGFTDLSQFSQITRVSPRVEKNVGEQQSRLRTHTVTEVEGSALVRLWVASYSSVTTSKRWCGFFKWADVEEEEAIVGRNESSPGVGTNFINSAKRAAVPELAPCIGSTLEALSPVVEVEVGLMEGPMSWVSTISEACASSTTCPGANGAFSLISAAWVSVIAAFAGSVVSPTLEPFSFATTAAAALTRSLAFL</sequence>
<protein>
    <recommendedName>
        <fullName evidence="3">GDSL esterase/lipase</fullName>
    </recommendedName>
</protein>
<evidence type="ECO:0000313" key="1">
    <source>
        <dbReference type="EMBL" id="RYR01449.1"/>
    </source>
</evidence>
<evidence type="ECO:0008006" key="3">
    <source>
        <dbReference type="Google" id="ProtNLM"/>
    </source>
</evidence>
<dbReference type="Proteomes" id="UP000289738">
    <property type="component" value="Chromosome B06"/>
</dbReference>
<gene>
    <name evidence="1" type="ORF">Ahy_B06g080317</name>
</gene>
<keyword evidence="2" id="KW-1185">Reference proteome</keyword>
<dbReference type="Gene3D" id="3.40.50.1110">
    <property type="entry name" value="SGNH hydrolase"/>
    <property type="match status" value="1"/>
</dbReference>
<accession>A0A444YHV0</accession>
<dbReference type="EMBL" id="SDMP01000016">
    <property type="protein sequence ID" value="RYR01449.1"/>
    <property type="molecule type" value="Genomic_DNA"/>
</dbReference>
<comment type="caution">
    <text evidence="1">The sequence shown here is derived from an EMBL/GenBank/DDBJ whole genome shotgun (WGS) entry which is preliminary data.</text>
</comment>
<evidence type="ECO:0000313" key="2">
    <source>
        <dbReference type="Proteomes" id="UP000289738"/>
    </source>
</evidence>
<reference evidence="1 2" key="1">
    <citation type="submission" date="2019-01" db="EMBL/GenBank/DDBJ databases">
        <title>Sequencing of cultivated peanut Arachis hypogaea provides insights into genome evolution and oil improvement.</title>
        <authorList>
            <person name="Chen X."/>
        </authorList>
    </citation>
    <scope>NUCLEOTIDE SEQUENCE [LARGE SCALE GENOMIC DNA]</scope>
    <source>
        <strain evidence="2">cv. Fuhuasheng</strain>
        <tissue evidence="1">Leaves</tissue>
    </source>
</reference>
<proteinExistence type="predicted"/>
<dbReference type="InterPro" id="IPR036514">
    <property type="entry name" value="SGNH_hydro_sf"/>
</dbReference>